<dbReference type="GO" id="GO:0007399">
    <property type="term" value="P:nervous system development"/>
    <property type="evidence" value="ECO:0000318"/>
    <property type="project" value="GO_Central"/>
</dbReference>
<feature type="compositionally biased region" description="Acidic residues" evidence="1">
    <location>
        <begin position="403"/>
        <end position="413"/>
    </location>
</feature>
<feature type="compositionally biased region" description="Basic residues" evidence="1">
    <location>
        <begin position="797"/>
        <end position="813"/>
    </location>
</feature>
<dbReference type="CDD" id="cd21212">
    <property type="entry name" value="CH_NAV2-like"/>
    <property type="match status" value="1"/>
</dbReference>
<dbReference type="SUPFAM" id="SSF47576">
    <property type="entry name" value="Calponin-homology domain, CH-domain"/>
    <property type="match status" value="1"/>
</dbReference>
<dbReference type="InterPro" id="IPR001660">
    <property type="entry name" value="SAM"/>
</dbReference>
<dbReference type="PANTHER" id="PTHR12784:SF28">
    <property type="entry name" value="PROTEIN SICKIE"/>
    <property type="match status" value="1"/>
</dbReference>
<organism evidence="3 4">
    <name type="scientific">Strongylocentrotus purpuratus</name>
    <name type="common">Purple sea urchin</name>
    <dbReference type="NCBI Taxonomy" id="7668"/>
    <lineage>
        <taxon>Eukaryota</taxon>
        <taxon>Metazoa</taxon>
        <taxon>Echinodermata</taxon>
        <taxon>Eleutherozoa</taxon>
        <taxon>Echinozoa</taxon>
        <taxon>Echinoidea</taxon>
        <taxon>Euechinoidea</taxon>
        <taxon>Echinacea</taxon>
        <taxon>Camarodonta</taxon>
        <taxon>Echinidea</taxon>
        <taxon>Strongylocentrotidae</taxon>
        <taxon>Strongylocentrotus</taxon>
    </lineage>
</organism>
<reference evidence="4" key="1">
    <citation type="submission" date="2015-02" db="EMBL/GenBank/DDBJ databases">
        <title>Genome sequencing for Strongylocentrotus purpuratus.</title>
        <authorList>
            <person name="Murali S."/>
            <person name="Liu Y."/>
            <person name="Vee V."/>
            <person name="English A."/>
            <person name="Wang M."/>
            <person name="Skinner E."/>
            <person name="Han Y."/>
            <person name="Muzny D.M."/>
            <person name="Worley K.C."/>
            <person name="Gibbs R.A."/>
        </authorList>
    </citation>
    <scope>NUCLEOTIDE SEQUENCE</scope>
</reference>
<dbReference type="Gene3D" id="1.10.418.10">
    <property type="entry name" value="Calponin-like domain"/>
    <property type="match status" value="1"/>
</dbReference>
<feature type="region of interest" description="Disordered" evidence="1">
    <location>
        <begin position="323"/>
        <end position="354"/>
    </location>
</feature>
<dbReference type="InterPro" id="IPR036872">
    <property type="entry name" value="CH_dom_sf"/>
</dbReference>
<feature type="region of interest" description="Disordered" evidence="1">
    <location>
        <begin position="368"/>
        <end position="413"/>
    </location>
</feature>
<keyword evidence="4" id="KW-1185">Reference proteome</keyword>
<protein>
    <recommendedName>
        <fullName evidence="2">Calponin-homology (CH) domain-containing protein</fullName>
    </recommendedName>
</protein>
<feature type="compositionally biased region" description="Polar residues" evidence="1">
    <location>
        <begin position="189"/>
        <end position="199"/>
    </location>
</feature>
<sequence length="1106" mass="123333">MRVDLPRKPAAMMVIKGHLGSTSSGGGPRQLKPQPIKSWTAKSEKVYEKSRENGFVPAQRGLYTKTKNPLPVKYTVRGEWELQECEEHLAWLNKVLKKKKHKPLTDFRKSVSDGLTLVNLLEILFNEKIQGIQTRPIIRAQRIENIHLCLRFLQIKGFDTRGVNAEEISDGNLRSSLALINTLRRRFESTTTSASSQKDSAPPTPRGPVPDSISQNEERISLQGREPSIMSQISGQSETSFGRKSGDYSMNGTDGTYEMQNTTPRLIPNGHVEPSLPGLMGSTNPEDDIPVIAQNEHTVMSMTEMGSKGVLQHGAETRRIQLSKDKSPRGAIRPQPVKAGDTWNPLTNPKSPLRDTLSMTVEEKLKNLLDSPTPGSLMNGNNQPKFDDGELLELPPPSFRDVTDEDENGDEEANLQAMLEDPDKFDYPKDWDRYISGYVPSSNTEKKEGPRAQALLDQPPTSTTPPPDASTPTSKWNQPAPFFHGPSSHHMGTAPSTQPPQEMSSYSNGRPQPIRPISKKLPDNFRNLSGVVYGEEPIIKGSMSNLSQTWSAPYRTPGDGQRTRHLPSYEDHIQRHSPPVYRKLQANGQSPPTSGYESRGRSSPKTLPPSQGFQRYYPSSRTQFPDQYNNDAGFHEQYIDPMDRGQLFMSQSLPQPLDNQGSLQRLYNRPNHNTAFVPIHASNPMYPMMPGGGMNEEAFAMQQMGYEYDVPYSESSSRSHTPPLPPLSPDITPPETPPDSPTVYKKNRSSSSLYVTNTQPSPINPRRSRGDSMGKQRKSSVNRSHSANYKLGDSRSPLRKSGGKGRRKNKHGSRNSSRASSSSGKESRKSSAPGRVPPLQLNQVQEQTEASDSDITPKQKASSSMLIPDDDDEREEELPRGNPSRSSSMVGKENQNMEAVRSQLLALEGMYKEILGVIGSSKLESDSPKSGSKTTVPSRTIGKPKNNKLSTKQRERDIKTVNKRFLRVESHVVTLARSVAHLSSELRSQNALIREIEALRIEVNQLKDVAYFNHDVSVSSRSLHRPFVPQCANPQKIKKLTKFFGEEPPLLSIFLKDLGYEKYDTNFLKAGISMIEMPYLSEEKLENIGIPIGPRLRILQEAQVMI</sequence>
<dbReference type="Proteomes" id="UP000007110">
    <property type="component" value="Unassembled WGS sequence"/>
</dbReference>
<dbReference type="GO" id="GO:0022008">
    <property type="term" value="P:neurogenesis"/>
    <property type="evidence" value="ECO:0007669"/>
    <property type="project" value="InterPro"/>
</dbReference>
<dbReference type="AlphaFoldDB" id="A0A7M7G3Q7"/>
<feature type="compositionally biased region" description="Polar residues" evidence="1">
    <location>
        <begin position="494"/>
        <end position="510"/>
    </location>
</feature>
<dbReference type="KEGG" id="spu:753295"/>
<name>A0A7M7G3Q7_STRPU</name>
<dbReference type="Pfam" id="PF07647">
    <property type="entry name" value="SAM_2"/>
    <property type="match status" value="1"/>
</dbReference>
<dbReference type="SMART" id="SM00454">
    <property type="entry name" value="SAM"/>
    <property type="match status" value="1"/>
</dbReference>
<dbReference type="Pfam" id="PF00307">
    <property type="entry name" value="CH"/>
    <property type="match status" value="1"/>
</dbReference>
<dbReference type="InterPro" id="IPR039041">
    <property type="entry name" value="Nav/unc-53"/>
</dbReference>
<dbReference type="GeneID" id="753295"/>
<feature type="compositionally biased region" description="Polar residues" evidence="1">
    <location>
        <begin position="928"/>
        <end position="938"/>
    </location>
</feature>
<dbReference type="CDD" id="cd09487">
    <property type="entry name" value="SAM_superfamily"/>
    <property type="match status" value="1"/>
</dbReference>
<dbReference type="EnsemblMetazoa" id="XM_001181782">
    <property type="protein sequence ID" value="XP_001181782"/>
    <property type="gene ID" value="LOC753295"/>
</dbReference>
<feature type="compositionally biased region" description="Polar residues" evidence="1">
    <location>
        <begin position="373"/>
        <end position="384"/>
    </location>
</feature>
<feature type="compositionally biased region" description="Polar residues" evidence="1">
    <location>
        <begin position="840"/>
        <end position="865"/>
    </location>
</feature>
<feature type="compositionally biased region" description="Polar residues" evidence="1">
    <location>
        <begin position="229"/>
        <end position="251"/>
    </location>
</feature>
<dbReference type="Gene3D" id="1.10.150.50">
    <property type="entry name" value="Transcription Factor, Ets-1"/>
    <property type="match status" value="1"/>
</dbReference>
<feature type="domain" description="Calponin-homology (CH)" evidence="2">
    <location>
        <begin position="82"/>
        <end position="188"/>
    </location>
</feature>
<feature type="region of interest" description="Disordered" evidence="1">
    <location>
        <begin position="188"/>
        <end position="251"/>
    </location>
</feature>
<dbReference type="InParanoid" id="A0A7M7G3Q7"/>
<reference evidence="3" key="2">
    <citation type="submission" date="2021-01" db="UniProtKB">
        <authorList>
            <consortium name="EnsemblMetazoa"/>
        </authorList>
    </citation>
    <scope>IDENTIFICATION</scope>
</reference>
<dbReference type="SUPFAM" id="SSF47769">
    <property type="entry name" value="SAM/Pointed domain"/>
    <property type="match status" value="1"/>
</dbReference>
<dbReference type="PROSITE" id="PS50021">
    <property type="entry name" value="CH"/>
    <property type="match status" value="1"/>
</dbReference>
<dbReference type="InterPro" id="IPR013761">
    <property type="entry name" value="SAM/pointed_sf"/>
</dbReference>
<feature type="compositionally biased region" description="Pro residues" evidence="1">
    <location>
        <begin position="722"/>
        <end position="740"/>
    </location>
</feature>
<feature type="region of interest" description="Disordered" evidence="1">
    <location>
        <begin position="921"/>
        <end position="956"/>
    </location>
</feature>
<feature type="compositionally biased region" description="Low complexity" evidence="1">
    <location>
        <begin position="814"/>
        <end position="824"/>
    </location>
</feature>
<feature type="compositionally biased region" description="Polar residues" evidence="1">
    <location>
        <begin position="883"/>
        <end position="896"/>
    </location>
</feature>
<evidence type="ECO:0000313" key="3">
    <source>
        <dbReference type="EnsemblMetazoa" id="XP_001181782"/>
    </source>
</evidence>
<feature type="region of interest" description="Disordered" evidence="1">
    <location>
        <begin position="18"/>
        <end position="38"/>
    </location>
</feature>
<accession>A0A7M7G3Q7</accession>
<dbReference type="SMART" id="SM00033">
    <property type="entry name" value="CH"/>
    <property type="match status" value="1"/>
</dbReference>
<dbReference type="PANTHER" id="PTHR12784">
    <property type="entry name" value="STEERIN"/>
    <property type="match status" value="1"/>
</dbReference>
<proteinExistence type="predicted"/>
<feature type="compositionally biased region" description="Polar residues" evidence="1">
    <location>
        <begin position="586"/>
        <end position="628"/>
    </location>
</feature>
<dbReference type="RefSeq" id="XP_001181782.2">
    <property type="nucleotide sequence ID" value="XM_001181782.4"/>
</dbReference>
<dbReference type="InterPro" id="IPR001715">
    <property type="entry name" value="CH_dom"/>
</dbReference>
<feature type="region of interest" description="Disordered" evidence="1">
    <location>
        <begin position="583"/>
        <end position="628"/>
    </location>
</feature>
<dbReference type="OMA" id="MLEDPDK"/>
<dbReference type="OrthoDB" id="8188202at2759"/>
<evidence type="ECO:0000259" key="2">
    <source>
        <dbReference type="PROSITE" id="PS50021"/>
    </source>
</evidence>
<evidence type="ECO:0000313" key="4">
    <source>
        <dbReference type="Proteomes" id="UP000007110"/>
    </source>
</evidence>
<feature type="region of interest" description="Disordered" evidence="1">
    <location>
        <begin position="438"/>
        <end position="522"/>
    </location>
</feature>
<feature type="compositionally biased region" description="Polar residues" evidence="1">
    <location>
        <begin position="749"/>
        <end position="761"/>
    </location>
</feature>
<feature type="region of interest" description="Disordered" evidence="1">
    <location>
        <begin position="711"/>
        <end position="896"/>
    </location>
</feature>
<evidence type="ECO:0000256" key="1">
    <source>
        <dbReference type="SAM" id="MobiDB-lite"/>
    </source>
</evidence>